<feature type="region of interest" description="Disordered" evidence="1">
    <location>
        <begin position="95"/>
        <end position="130"/>
    </location>
</feature>
<sequence length="205" mass="23702">MPKCCIVALVILIIISQLCVVAIDGASGASNSTPYFDQQEFSAQSSFEDALIYPKHAISPHHVGEEASSAFVEPVSRKIPKFKLKIDKTKIDQAWKDNFNQRKRKRDPKYESDGRSANTPRKSKLNKNDKVEKAMKTMKRFTKNFKSPEERSQKQEYIYAKPYNLKIKDKRRSSEFARRIRAKQMASDRLLHLSNSNIKKDNQNY</sequence>
<feature type="signal peptide" evidence="2">
    <location>
        <begin position="1"/>
        <end position="28"/>
    </location>
</feature>
<dbReference type="RefSeq" id="XP_025353489.1">
    <property type="nucleotide sequence ID" value="XM_025497789.1"/>
</dbReference>
<evidence type="ECO:0000256" key="2">
    <source>
        <dbReference type="SAM" id="SignalP"/>
    </source>
</evidence>
<feature type="chain" id="PRO_5016355751" evidence="2">
    <location>
        <begin position="29"/>
        <end position="205"/>
    </location>
</feature>
<evidence type="ECO:0000313" key="4">
    <source>
        <dbReference type="Proteomes" id="UP000245771"/>
    </source>
</evidence>
<dbReference type="Proteomes" id="UP000245771">
    <property type="component" value="Unassembled WGS sequence"/>
</dbReference>
<dbReference type="EMBL" id="KZ819604">
    <property type="protein sequence ID" value="PWN33187.1"/>
    <property type="molecule type" value="Genomic_DNA"/>
</dbReference>
<evidence type="ECO:0000313" key="3">
    <source>
        <dbReference type="EMBL" id="PWN33187.1"/>
    </source>
</evidence>
<proteinExistence type="predicted"/>
<keyword evidence="4" id="KW-1185">Reference proteome</keyword>
<evidence type="ECO:0000256" key="1">
    <source>
        <dbReference type="SAM" id="MobiDB-lite"/>
    </source>
</evidence>
<protein>
    <submittedName>
        <fullName evidence="3">Uncharacterized protein</fullName>
    </submittedName>
</protein>
<reference evidence="3 4" key="1">
    <citation type="journal article" date="2018" name="Mol. Biol. Evol.">
        <title>Broad Genomic Sampling Reveals a Smut Pathogenic Ancestry of the Fungal Clade Ustilaginomycotina.</title>
        <authorList>
            <person name="Kijpornyongpan T."/>
            <person name="Mondo S.J."/>
            <person name="Barry K."/>
            <person name="Sandor L."/>
            <person name="Lee J."/>
            <person name="Lipzen A."/>
            <person name="Pangilinan J."/>
            <person name="LaButti K."/>
            <person name="Hainaut M."/>
            <person name="Henrissat B."/>
            <person name="Grigoriev I.V."/>
            <person name="Spatafora J.W."/>
            <person name="Aime M.C."/>
        </authorList>
    </citation>
    <scope>NUCLEOTIDE SEQUENCE [LARGE SCALE GENOMIC DNA]</scope>
    <source>
        <strain evidence="3 4">MCA 3882</strain>
    </source>
</reference>
<dbReference type="GeneID" id="37019570"/>
<dbReference type="AlphaFoldDB" id="A0A316V6H2"/>
<gene>
    <name evidence="3" type="ORF">FA14DRAFT_155886</name>
</gene>
<keyword evidence="2" id="KW-0732">Signal</keyword>
<accession>A0A316V6H2</accession>
<dbReference type="InParanoid" id="A0A316V6H2"/>
<organism evidence="3 4">
    <name type="scientific">Meira miltonrushii</name>
    <dbReference type="NCBI Taxonomy" id="1280837"/>
    <lineage>
        <taxon>Eukaryota</taxon>
        <taxon>Fungi</taxon>
        <taxon>Dikarya</taxon>
        <taxon>Basidiomycota</taxon>
        <taxon>Ustilaginomycotina</taxon>
        <taxon>Exobasidiomycetes</taxon>
        <taxon>Exobasidiales</taxon>
        <taxon>Brachybasidiaceae</taxon>
        <taxon>Meira</taxon>
    </lineage>
</organism>
<name>A0A316V6H2_9BASI</name>